<accession>A0AAD4GML6</accession>
<evidence type="ECO:0008006" key="4">
    <source>
        <dbReference type="Google" id="ProtNLM"/>
    </source>
</evidence>
<dbReference type="PANTHER" id="PTHR37015:SF2">
    <property type="entry name" value="REVERSE TRANSCRIPTASE DOMAIN-CONTAINING PROTEIN"/>
    <property type="match status" value="1"/>
</dbReference>
<reference evidence="2" key="2">
    <citation type="submission" date="2020-02" db="EMBL/GenBank/DDBJ databases">
        <authorList>
            <person name="Gilchrist C.L.M."/>
            <person name="Chooi Y.-H."/>
        </authorList>
    </citation>
    <scope>NUCLEOTIDE SEQUENCE</scope>
    <source>
        <strain evidence="2">MST-FP2251</strain>
    </source>
</reference>
<comment type="caution">
    <text evidence="2">The sequence shown here is derived from an EMBL/GenBank/DDBJ whole genome shotgun (WGS) entry which is preliminary data.</text>
</comment>
<dbReference type="EMBL" id="VCAU01000175">
    <property type="protein sequence ID" value="KAF9883229.1"/>
    <property type="molecule type" value="Genomic_DNA"/>
</dbReference>
<dbReference type="Proteomes" id="UP001194746">
    <property type="component" value="Unassembled WGS sequence"/>
</dbReference>
<name>A0AAD4GML6_ASPNN</name>
<feature type="region of interest" description="Disordered" evidence="1">
    <location>
        <begin position="398"/>
        <end position="419"/>
    </location>
</feature>
<evidence type="ECO:0000313" key="3">
    <source>
        <dbReference type="Proteomes" id="UP001194746"/>
    </source>
</evidence>
<reference evidence="2" key="1">
    <citation type="journal article" date="2019" name="Beilstein J. Org. Chem.">
        <title>Nanangenines: drimane sesquiterpenoids as the dominant metabolite cohort of a novel Australian fungus, Aspergillus nanangensis.</title>
        <authorList>
            <person name="Lacey H.J."/>
            <person name="Gilchrist C.L.M."/>
            <person name="Crombie A."/>
            <person name="Kalaitzis J.A."/>
            <person name="Vuong D."/>
            <person name="Rutledge P.J."/>
            <person name="Turner P."/>
            <person name="Pitt J.I."/>
            <person name="Lacey E."/>
            <person name="Chooi Y.H."/>
            <person name="Piggott A.M."/>
        </authorList>
    </citation>
    <scope>NUCLEOTIDE SEQUENCE</scope>
    <source>
        <strain evidence="2">MST-FP2251</strain>
    </source>
</reference>
<sequence length="970" mass="111711">MTSSNSEYSQTLQHITDAKLEELSNKRTIFLARKEATLKTAESLESPVDKIRALADGVKACCNIIVKDGRVVVGSSEHQQLEVAFSNLDRFLKQAEYDPAISTDTIERWRSSLLSYLDVQTIKYEYAALFAQLTMEWLSVKKKGSSHAPAVSQDDSEKVARMETRKEWEEFVFTPADRNPETIRAFLTELFSGIGLYEQVGGPDKAQEADKMLHALRNRVAGFEYTLARQCFDAGTLNWVINGLLHSDLMTDKQRAVLRDFQKDNTILTELSDVLNMRLAGLHAWTWGGAVSVEQRRQINGSYQICMHEDLIQAIFLQYLGVKWSVFFKEVLHDFRRTRGYWKSLRSTVPTIDKKRRDFFLDKRNDKPNVQIVKESIYRRAYFVSQLLDSEWQVRKQEEGEEEADSGGEVKSKSMKQSARKVAGPVARFLKATSSEEEEEESDEDMGFCLFDDDHNMMYDPDQTFDDHWGASVKSPANPSQAKQNLLLLLNTDTVINKRLYGEITCFRAQYESFYPSMPHSTILTVLGFFGVTEKWLTFFEKFLTAPLKFIDDLDAEPRTRRRGTPGSHVLSEMFGETTLFCLDFMVNKECNGELLWRVHDDMWFWSRDQETCVTAWQAIQRFSETMGISVCMEKSGATHVTTQKPDQKSTLHPILPKGRIRWGMLYLNADSGRFEIDQDMVDSHIEELQRQLDDKKSSVFGWIQAWNSYASTFFTYNFGMPANCFGQAHVDMMLQMHERIQRKIFSHSPGGGKCDSSVITYLRDTIRSRFGTNDIPDGYFFLPMDLGGLELSSPFINLVALRDAILANPDSLLDDFFEAERKAYTSLKGRYDNKVKDRLASQHLFRPDDADHFMSFEEYTRHRGFLDYGFHNQLVWVYDQLLKRPAQEEIKQDISGPVTLSLSQLVGQRNLSGITAEWRLMSPYWKWLTQLYGPEIVERFGGFNIVDPGLLPIGLVSQFRSRRVNWTEK</sequence>
<proteinExistence type="predicted"/>
<keyword evidence="3" id="KW-1185">Reference proteome</keyword>
<protein>
    <recommendedName>
        <fullName evidence="4">Reverse transcriptase domain-containing protein</fullName>
    </recommendedName>
</protein>
<evidence type="ECO:0000256" key="1">
    <source>
        <dbReference type="SAM" id="MobiDB-lite"/>
    </source>
</evidence>
<evidence type="ECO:0000313" key="2">
    <source>
        <dbReference type="EMBL" id="KAF9883229.1"/>
    </source>
</evidence>
<organism evidence="2 3">
    <name type="scientific">Aspergillus nanangensis</name>
    <dbReference type="NCBI Taxonomy" id="2582783"/>
    <lineage>
        <taxon>Eukaryota</taxon>
        <taxon>Fungi</taxon>
        <taxon>Dikarya</taxon>
        <taxon>Ascomycota</taxon>
        <taxon>Pezizomycotina</taxon>
        <taxon>Eurotiomycetes</taxon>
        <taxon>Eurotiomycetidae</taxon>
        <taxon>Eurotiales</taxon>
        <taxon>Aspergillaceae</taxon>
        <taxon>Aspergillus</taxon>
        <taxon>Aspergillus subgen. Circumdati</taxon>
    </lineage>
</organism>
<gene>
    <name evidence="2" type="ORF">FE257_003823</name>
</gene>
<dbReference type="PANTHER" id="PTHR37015">
    <property type="entry name" value="REVERSE TRANSCRIPTASE DOMAIN-CONTAINING PROTEIN"/>
    <property type="match status" value="1"/>
</dbReference>
<dbReference type="AlphaFoldDB" id="A0AAD4GML6"/>